<gene>
    <name evidence="8" type="primary">tssI</name>
    <name evidence="8" type="ORF">GM672_19675</name>
</gene>
<evidence type="ECO:0000313" key="9">
    <source>
        <dbReference type="Proteomes" id="UP000430634"/>
    </source>
</evidence>
<dbReference type="NCBIfam" id="TIGR01646">
    <property type="entry name" value="vgr_GE"/>
    <property type="match status" value="1"/>
</dbReference>
<dbReference type="InterPro" id="IPR037026">
    <property type="entry name" value="Vgr_OB-fold_dom_sf"/>
</dbReference>
<dbReference type="Gene3D" id="3.55.50.10">
    <property type="entry name" value="Baseplate protein-like domains"/>
    <property type="match status" value="1"/>
</dbReference>
<dbReference type="SUPFAM" id="SSF69255">
    <property type="entry name" value="gp5 N-terminal domain-like"/>
    <property type="match status" value="1"/>
</dbReference>
<name>A0A6I3T0K6_9BURK</name>
<dbReference type="InterPro" id="IPR050708">
    <property type="entry name" value="T6SS_VgrG/RHS"/>
</dbReference>
<dbReference type="Pfam" id="PF05954">
    <property type="entry name" value="Phage_GPD"/>
    <property type="match status" value="1"/>
</dbReference>
<dbReference type="InterPro" id="IPR017847">
    <property type="entry name" value="T6SS_RhsGE_Vgr_subset"/>
</dbReference>
<evidence type="ECO:0000259" key="5">
    <source>
        <dbReference type="Pfam" id="PF04717"/>
    </source>
</evidence>
<comment type="caution">
    <text evidence="8">The sequence shown here is derived from an EMBL/GenBank/DDBJ whole genome shotgun (WGS) entry which is preliminary data.</text>
</comment>
<evidence type="ECO:0000256" key="2">
    <source>
        <dbReference type="ARBA" id="ARBA00005558"/>
    </source>
</evidence>
<feature type="domain" description="Putative type VI secretion system Rhs element associated Vgr" evidence="7">
    <location>
        <begin position="590"/>
        <end position="697"/>
    </location>
</feature>
<dbReference type="SUPFAM" id="SSF69279">
    <property type="entry name" value="Phage tail proteins"/>
    <property type="match status" value="2"/>
</dbReference>
<dbReference type="Gene3D" id="2.30.110.50">
    <property type="match status" value="1"/>
</dbReference>
<dbReference type="Proteomes" id="UP000430634">
    <property type="component" value="Unassembled WGS sequence"/>
</dbReference>
<feature type="region of interest" description="Disordered" evidence="4">
    <location>
        <begin position="459"/>
        <end position="480"/>
    </location>
</feature>
<dbReference type="InterPro" id="IPR006533">
    <property type="entry name" value="T6SS_Vgr_RhsGE"/>
</dbReference>
<dbReference type="InterPro" id="IPR018769">
    <property type="entry name" value="VgrG2_DUF2345"/>
</dbReference>
<comment type="similarity">
    <text evidence="2">Belongs to the VgrG protein family.</text>
</comment>
<dbReference type="AlphaFoldDB" id="A0A6I3T0K6"/>
<dbReference type="Pfam" id="PF13296">
    <property type="entry name" value="T6SS_Vgr"/>
    <property type="match status" value="1"/>
</dbReference>
<dbReference type="RefSeq" id="WP_155472232.1">
    <property type="nucleotide sequence ID" value="NZ_BMKG01000022.1"/>
</dbReference>
<dbReference type="EMBL" id="WNKZ01000066">
    <property type="protein sequence ID" value="MTV54953.1"/>
    <property type="molecule type" value="Genomic_DNA"/>
</dbReference>
<dbReference type="NCBIfam" id="TIGR03361">
    <property type="entry name" value="VI_Rhs_Vgr"/>
    <property type="match status" value="1"/>
</dbReference>
<proteinExistence type="inferred from homology"/>
<evidence type="ECO:0000259" key="6">
    <source>
        <dbReference type="Pfam" id="PF10106"/>
    </source>
</evidence>
<dbReference type="InterPro" id="IPR028244">
    <property type="entry name" value="T6SS_Rhs_Vgr_dom"/>
</dbReference>
<dbReference type="PANTHER" id="PTHR32305:SF15">
    <property type="entry name" value="PROTEIN RHSA-RELATED"/>
    <property type="match status" value="1"/>
</dbReference>
<accession>A0A6I3T0K6</accession>
<keyword evidence="3" id="KW-0964">Secreted</keyword>
<comment type="subcellular location">
    <subcellularLocation>
        <location evidence="1">Secreted</location>
    </subcellularLocation>
</comment>
<organism evidence="8 9">
    <name type="scientific">Pseudoduganella buxea</name>
    <dbReference type="NCBI Taxonomy" id="1949069"/>
    <lineage>
        <taxon>Bacteria</taxon>
        <taxon>Pseudomonadati</taxon>
        <taxon>Pseudomonadota</taxon>
        <taxon>Betaproteobacteria</taxon>
        <taxon>Burkholderiales</taxon>
        <taxon>Oxalobacteraceae</taxon>
        <taxon>Telluria group</taxon>
        <taxon>Pseudoduganella</taxon>
    </lineage>
</organism>
<dbReference type="Gene3D" id="4.10.220.110">
    <property type="match status" value="1"/>
</dbReference>
<dbReference type="PANTHER" id="PTHR32305">
    <property type="match status" value="1"/>
</dbReference>
<dbReference type="Pfam" id="PF04717">
    <property type="entry name" value="Phage_base_V"/>
    <property type="match status" value="1"/>
</dbReference>
<protein>
    <submittedName>
        <fullName evidence="8">Type VI secretion system tip protein VgrG</fullName>
    </submittedName>
</protein>
<evidence type="ECO:0000256" key="1">
    <source>
        <dbReference type="ARBA" id="ARBA00004613"/>
    </source>
</evidence>
<sequence>MAGLSLRLLRQLSSSDLSQRDSLLRLATPLGQDALLVECVRGEEGLSHGFSFAISALSVDANLSLKSLIGQPALLQLMTAHSRDVLRPFHGHVTAVEHSGSDGGLARYRLTLEPWTRFASLGRDSRVFQHMTVFDIIDAVFREYQSKGRLAPEWRFDIVDRDVYPVRSLTTQYQESNFAFVARLMAEEGLFHFFEHTDDPGSPSLGSHTMVIADHNGAFQPNFQPQVRFTQSSAVMKEDGMDRWRIEQRLRAGAVELDSWDYRALRQRSVSTGGHGAALTDHDTRGQYAYTTREHGQRLADRHLESVTAGAELYVGAGTVRTLAPGTTFTLHGQAQLDAADDAARTFAVVRVVHLMHNNLTAALQACATACLGPGALALQLAGEQGTSLHAVGPGKGERPLYRNRIDAIRSSTPYRTGPDAHPQRPRVQGQQTAIVVGSAGSVIHTDRDHRVKVQFHWQRGEQGQSRLAHPAGDNHTGAPGDDTAGTWVRVATPLAPVAGANWGSHALPRVGQEVLVDFLEGDIDRPVVIGAVYNGRGQMDAQYNQVAGGPGGSTGNAAAWFPGESGSHAHAAVLSGIKSQAMKDSQAGAGAYSQLVLDDSPGQSRLSLQRHAAAHDGMDELNLGMLRHQTDNRRLHPTGFGAELKTANGLAMRAGRGLLLSADARGNASGTQLDAREAGSQVGASKALQESLASAAQQHNAKLDGEPAPAKLPATTELADTLATLDATDGGEHTNPATAFSQPHLQLSAPAGIVAVTPASAVMFAGATTSLTAGQDINVAAQGSWLNGFKDGITLFTYGKASAGDKPNKETGFAMHAASGKASVQSQSGMTKLAAAKRVTVASVAKSVMVAAKQHVMLTAQGAYLKLEGGNIMLHGPGKMSFKATSKELAGPADGSFNAPALPSAKPLYDEQFVLLDKHSGEPMAFVAYRIEGPEGVLARGVTDATGHTQRVHTGFKRQTLQLFLDE</sequence>
<feature type="domain" description="DUF2345" evidence="6">
    <location>
        <begin position="735"/>
        <end position="894"/>
    </location>
</feature>
<feature type="domain" description="Gp5/Type VI secretion system Vgr protein OB-fold" evidence="5">
    <location>
        <begin position="482"/>
        <end position="534"/>
    </location>
</feature>
<evidence type="ECO:0000259" key="7">
    <source>
        <dbReference type="Pfam" id="PF13296"/>
    </source>
</evidence>
<dbReference type="InterPro" id="IPR006531">
    <property type="entry name" value="Gp5/Vgr_OB"/>
</dbReference>
<reference evidence="8 9" key="1">
    <citation type="submission" date="2019-11" db="EMBL/GenBank/DDBJ databases">
        <title>Type strains purchased from KCTC, JCM and DSMZ.</title>
        <authorList>
            <person name="Lu H."/>
        </authorList>
    </citation>
    <scope>NUCLEOTIDE SEQUENCE [LARGE SCALE GENOMIC DNA]</scope>
    <source>
        <strain evidence="8 9">KCTC 52429</strain>
    </source>
</reference>
<dbReference type="Gene3D" id="2.40.50.230">
    <property type="entry name" value="Gp5 N-terminal domain"/>
    <property type="match status" value="1"/>
</dbReference>
<dbReference type="GO" id="GO:0005576">
    <property type="term" value="C:extracellular region"/>
    <property type="evidence" value="ECO:0007669"/>
    <property type="project" value="UniProtKB-SubCell"/>
</dbReference>
<evidence type="ECO:0000313" key="8">
    <source>
        <dbReference type="EMBL" id="MTV54953.1"/>
    </source>
</evidence>
<dbReference type="Pfam" id="PF10106">
    <property type="entry name" value="DUF2345"/>
    <property type="match status" value="1"/>
</dbReference>
<evidence type="ECO:0000256" key="3">
    <source>
        <dbReference type="ARBA" id="ARBA00022525"/>
    </source>
</evidence>
<dbReference type="OrthoDB" id="1907165at2"/>
<evidence type="ECO:0000256" key="4">
    <source>
        <dbReference type="SAM" id="MobiDB-lite"/>
    </source>
</evidence>